<name>Q97AL9_THEVO</name>
<keyword evidence="2" id="KW-0249">Electron transport</keyword>
<dbReference type="EMBL" id="BA000011">
    <property type="protein sequence ID" value="BAB59933.1"/>
    <property type="molecule type" value="Genomic_DNA"/>
</dbReference>
<evidence type="ECO:0000256" key="2">
    <source>
        <dbReference type="ARBA" id="ARBA00022982"/>
    </source>
</evidence>
<dbReference type="GeneID" id="1441883"/>
<keyword evidence="8" id="KW-1185">Reference proteome</keyword>
<dbReference type="SUPFAM" id="SSF52833">
    <property type="entry name" value="Thioredoxin-like"/>
    <property type="match status" value="1"/>
</dbReference>
<sequence>MACVKEINYEEYKELIGTSKSFILELWAEWCHPCKIMMPYLEEACEKLNACYFFRINVDKNPKIIDELNINSIPRIILFVNGEKTGEIKGFQKSDVIIEEASKILCDSPE</sequence>
<dbReference type="InterPro" id="IPR005746">
    <property type="entry name" value="Thioredoxin"/>
</dbReference>
<evidence type="ECO:0000259" key="6">
    <source>
        <dbReference type="PROSITE" id="PS51352"/>
    </source>
</evidence>
<reference evidence="7 8" key="2">
    <citation type="journal article" date="2000" name="Proc. Natl. Acad. Sci. U.S.A.">
        <title>Archaeal adaptation to higher temperatures revealed by genomic sequence of Thermoplasma volcanium.</title>
        <authorList>
            <person name="Kawashima T."/>
            <person name="Amano N."/>
            <person name="Koike H."/>
            <person name="Makino S."/>
            <person name="Higuchi S."/>
            <person name="Kawashima-Ohya Y."/>
            <person name="Watanabe K."/>
            <person name="Yamazaki M."/>
            <person name="Kanehori K."/>
            <person name="Kawamoto T."/>
            <person name="Nunoshiba T."/>
            <person name="Yamamoto Y."/>
            <person name="Aramaki H."/>
            <person name="Makino K."/>
            <person name="Suzuki M."/>
        </authorList>
    </citation>
    <scope>NUCLEOTIDE SEQUENCE [LARGE SCALE GENOMIC DNA]</scope>
    <source>
        <strain evidence="8">ATCC 51530 / DSM 4299 / JCM 9571 / NBRC 15438 / GSS1</strain>
    </source>
</reference>
<feature type="domain" description="Thioredoxin" evidence="6">
    <location>
        <begin position="1"/>
        <end position="107"/>
    </location>
</feature>
<dbReference type="KEGG" id="tvo:TVG0792902"/>
<dbReference type="InterPro" id="IPR013766">
    <property type="entry name" value="Thioredoxin_domain"/>
</dbReference>
<reference evidence="7 8" key="1">
    <citation type="journal article" date="1999" name="Proc. Jpn. Acad.">
        <title>Determination of the complete genomic DNA sequence of Thermoplasma volvanium GSS1.</title>
        <authorList>
            <person name="Kawashima T."/>
            <person name="Yamamoto Y."/>
            <person name="Aramaki H."/>
            <person name="Nunoshiba T."/>
            <person name="Kawamoto T."/>
            <person name="Watanabe K."/>
            <person name="Yamazaki M."/>
            <person name="Kanehori K."/>
            <person name="Amano N."/>
            <person name="Ohya Y."/>
            <person name="Makino K."/>
            <person name="Suzuki M."/>
        </authorList>
    </citation>
    <scope>NUCLEOTIDE SEQUENCE [LARGE SCALE GENOMIC DNA]</scope>
    <source>
        <strain evidence="8">ATCC 51530 / DSM 4299 / JCM 9571 / NBRC 15438 / GSS1</strain>
    </source>
</reference>
<dbReference type="HOGENOM" id="CLU_090389_10_1_2"/>
<dbReference type="Pfam" id="PF00085">
    <property type="entry name" value="Thioredoxin"/>
    <property type="match status" value="1"/>
</dbReference>
<evidence type="ECO:0000256" key="1">
    <source>
        <dbReference type="ARBA" id="ARBA00022448"/>
    </source>
</evidence>
<dbReference type="GO" id="GO:0015035">
    <property type="term" value="F:protein-disulfide reductase activity"/>
    <property type="evidence" value="ECO:0007669"/>
    <property type="project" value="InterPro"/>
</dbReference>
<proteinExistence type="predicted"/>
<dbReference type="AlphaFoldDB" id="Q97AL9"/>
<accession>Q97AL9</accession>
<dbReference type="PROSITE" id="PS51352">
    <property type="entry name" value="THIOREDOXIN_2"/>
    <property type="match status" value="1"/>
</dbReference>
<evidence type="ECO:0000313" key="8">
    <source>
        <dbReference type="Proteomes" id="UP000001017"/>
    </source>
</evidence>
<dbReference type="GO" id="GO:0005737">
    <property type="term" value="C:cytoplasm"/>
    <property type="evidence" value="ECO:0007669"/>
    <property type="project" value="TreeGrafter"/>
</dbReference>
<evidence type="ECO:0000256" key="5">
    <source>
        <dbReference type="PIRSR" id="PIRSR000077-4"/>
    </source>
</evidence>
<dbReference type="RefSeq" id="WP_010917035.1">
    <property type="nucleotide sequence ID" value="NC_002689.2"/>
</dbReference>
<dbReference type="PANTHER" id="PTHR45663">
    <property type="entry name" value="GEO12009P1"/>
    <property type="match status" value="1"/>
</dbReference>
<dbReference type="STRING" id="273116.gene:9381581"/>
<dbReference type="Proteomes" id="UP000001017">
    <property type="component" value="Chromosome"/>
</dbReference>
<dbReference type="PaxDb" id="273116-14325007"/>
<dbReference type="PANTHER" id="PTHR45663:SF11">
    <property type="entry name" value="GEO12009P1"/>
    <property type="match status" value="1"/>
</dbReference>
<dbReference type="eggNOG" id="arCOG01972">
    <property type="taxonomic scope" value="Archaea"/>
</dbReference>
<feature type="disulfide bond" description="Redox-active" evidence="5">
    <location>
        <begin position="31"/>
        <end position="34"/>
    </location>
</feature>
<evidence type="ECO:0000256" key="3">
    <source>
        <dbReference type="ARBA" id="ARBA00023157"/>
    </source>
</evidence>
<dbReference type="CDD" id="cd02947">
    <property type="entry name" value="TRX_family"/>
    <property type="match status" value="1"/>
</dbReference>
<dbReference type="PIRSF" id="PIRSF000077">
    <property type="entry name" value="Thioredoxin"/>
    <property type="match status" value="1"/>
</dbReference>
<organism evidence="7 8">
    <name type="scientific">Thermoplasma volcanium (strain ATCC 51530 / DSM 4299 / JCM 9571 / NBRC 15438 / GSS1)</name>
    <dbReference type="NCBI Taxonomy" id="273116"/>
    <lineage>
        <taxon>Archaea</taxon>
        <taxon>Methanobacteriati</taxon>
        <taxon>Thermoplasmatota</taxon>
        <taxon>Thermoplasmata</taxon>
        <taxon>Thermoplasmatales</taxon>
        <taxon>Thermoplasmataceae</taxon>
        <taxon>Thermoplasma</taxon>
    </lineage>
</organism>
<evidence type="ECO:0000313" key="7">
    <source>
        <dbReference type="EMBL" id="BAB59933.1"/>
    </source>
</evidence>
<dbReference type="Gene3D" id="3.40.30.10">
    <property type="entry name" value="Glutaredoxin"/>
    <property type="match status" value="1"/>
</dbReference>
<dbReference type="OrthoDB" id="35385at2157"/>
<protein>
    <submittedName>
        <fullName evidence="7">Thioredoxin</fullName>
    </submittedName>
</protein>
<gene>
    <name evidence="7" type="ORF">TVG0792902</name>
</gene>
<keyword evidence="3 5" id="KW-1015">Disulfide bond</keyword>
<dbReference type="PhylomeDB" id="Q97AL9"/>
<keyword evidence="1" id="KW-0813">Transport</keyword>
<evidence type="ECO:0000256" key="4">
    <source>
        <dbReference type="ARBA" id="ARBA00023284"/>
    </source>
</evidence>
<dbReference type="InterPro" id="IPR036249">
    <property type="entry name" value="Thioredoxin-like_sf"/>
</dbReference>
<keyword evidence="4 5" id="KW-0676">Redox-active center</keyword>